<dbReference type="InParanoid" id="A0A1D8PFX7"/>
<dbReference type="KEGG" id="cal:CAALFM_C114430CA"/>
<feature type="domain" description="NADP-dependent oxidoreductase" evidence="4">
    <location>
        <begin position="13"/>
        <end position="256"/>
    </location>
</feature>
<dbReference type="InterPro" id="IPR036812">
    <property type="entry name" value="NAD(P)_OxRdtase_dom_sf"/>
</dbReference>
<keyword evidence="2" id="KW-0521">NADP</keyword>
<dbReference type="Pfam" id="PF00248">
    <property type="entry name" value="Aldo_ket_red"/>
    <property type="match status" value="1"/>
</dbReference>
<dbReference type="SMR" id="A0A1D8PFX7"/>
<dbReference type="GeneID" id="3643297"/>
<dbReference type="AlphaFoldDB" id="A0A1D8PFX7"/>
<dbReference type="PRINTS" id="PR00069">
    <property type="entry name" value="ALDKETRDTASE"/>
</dbReference>
<keyword evidence="3" id="KW-0560">Oxidoreductase</keyword>
<dbReference type="PANTHER" id="PTHR43827:SF3">
    <property type="entry name" value="NADP-DEPENDENT OXIDOREDUCTASE DOMAIN-CONTAINING PROTEIN"/>
    <property type="match status" value="1"/>
</dbReference>
<evidence type="ECO:0000313" key="6">
    <source>
        <dbReference type="EMBL" id="AOW27042.1"/>
    </source>
</evidence>
<evidence type="ECO:0000313" key="7">
    <source>
        <dbReference type="Proteomes" id="UP000000559"/>
    </source>
</evidence>
<dbReference type="VEuPathDB" id="FungiDB:C1_14430C_A"/>
<dbReference type="CGD" id="CAL0000175442">
    <property type="gene designation" value="orf19.7260"/>
</dbReference>
<name>A0A1D8PFX7_CANAL</name>
<dbReference type="RefSeq" id="XP_715058.1">
    <property type="nucleotide sequence ID" value="XM_709965.1"/>
</dbReference>
<dbReference type="GO" id="GO:0005829">
    <property type="term" value="C:cytosol"/>
    <property type="evidence" value="ECO:0000318"/>
    <property type="project" value="GO_Central"/>
</dbReference>
<dbReference type="PANTHER" id="PTHR43827">
    <property type="entry name" value="2,5-DIKETO-D-GLUCONIC ACID REDUCTASE"/>
    <property type="match status" value="1"/>
</dbReference>
<evidence type="ECO:0000256" key="1">
    <source>
        <dbReference type="ARBA" id="ARBA00007905"/>
    </source>
</evidence>
<dbReference type="OMA" id="YSHHPEY"/>
<evidence type="ECO:0000256" key="3">
    <source>
        <dbReference type="ARBA" id="ARBA00023002"/>
    </source>
</evidence>
<reference evidence="6 7" key="1">
    <citation type="journal article" date="2004" name="Proc. Natl. Acad. Sci. U.S.A.">
        <title>The diploid genome sequence of Candida albicans.</title>
        <authorList>
            <person name="Jones T."/>
            <person name="Federspiel N.A."/>
            <person name="Chibana H."/>
            <person name="Dungan J."/>
            <person name="Kalman S."/>
            <person name="Magee B.B."/>
            <person name="Newport G."/>
            <person name="Thorstenson Y.R."/>
            <person name="Agabian N."/>
            <person name="Magee P.T."/>
            <person name="Davis R.W."/>
            <person name="Scherer S."/>
        </authorList>
    </citation>
    <scope>NUCLEOTIDE SEQUENCE [LARGE SCALE GENOMIC DNA]</scope>
    <source>
        <strain evidence="7">SC5314 / ATCC MYA-2876</strain>
    </source>
</reference>
<sequence>MTLTTVSGDPITIGIGTGTSIKDLKRGQPTAENKARIVDILRYALSIGYNHIDTAEVYTTQPEVGTAIAGFQREKLWITTKYSVTSSMIKKKSFTPTDFVEQALDEMNTNYIDLLLIHFPPKPNDPYTIQSLWQEFVSIKATGKVRYIGVSNFDIPQLNTLLEIGTPTINQIQYYLGSDNLEVVEFCKNHGILVEAYGPLTPLRNPNPKTDALIEKLQNANHLTKSQALFRYLLDNNILPITTSFKKERLKEALHSYTY</sequence>
<reference evidence="6 7" key="3">
    <citation type="journal article" date="2013" name="Genome Biol.">
        <title>Assembly of a phased diploid Candida albicans genome facilitates allele-specific measurements and provides a simple model for repeat and indel structure.</title>
        <authorList>
            <person name="Muzzey D."/>
            <person name="Schwartz K."/>
            <person name="Weissman J.S."/>
            <person name="Sherlock G."/>
        </authorList>
    </citation>
    <scope>NUCLEOTIDE SEQUENCE [LARGE SCALE GENOMIC DNA]</scope>
    <source>
        <strain evidence="7">SC5314 / ATCC MYA-2876</strain>
    </source>
</reference>
<proteinExistence type="inferred from homology"/>
<keyword evidence="7" id="KW-1185">Reference proteome</keyword>
<dbReference type="eggNOG" id="KOG1577">
    <property type="taxonomic scope" value="Eukaryota"/>
</dbReference>
<evidence type="ECO:0000259" key="4">
    <source>
        <dbReference type="Pfam" id="PF00248"/>
    </source>
</evidence>
<dbReference type="STRING" id="237561.A0A1D8PFX7"/>
<dbReference type="InterPro" id="IPR018170">
    <property type="entry name" value="Aldo/ket_reductase_CS"/>
</dbReference>
<dbReference type="EMBL" id="CP017623">
    <property type="protein sequence ID" value="AOW27042.1"/>
    <property type="molecule type" value="Genomic_DNA"/>
</dbReference>
<reference evidence="6 7" key="2">
    <citation type="journal article" date="2007" name="Genome Biol.">
        <title>Assembly of the Candida albicans genome into sixteen supercontigs aligned on the eight chromosomes.</title>
        <authorList>
            <person name="van het Hoog M."/>
            <person name="Rast T.J."/>
            <person name="Martchenko M."/>
            <person name="Grindle S."/>
            <person name="Dignard D."/>
            <person name="Hogues H."/>
            <person name="Cuomo C."/>
            <person name="Berriman M."/>
            <person name="Scherer S."/>
            <person name="Magee B.B."/>
            <person name="Whiteway M."/>
            <person name="Chibana H."/>
            <person name="Nantel A."/>
            <person name="Magee P.T."/>
        </authorList>
    </citation>
    <scope>GENOME REANNOTATION</scope>
    <source>
        <strain evidence="7">SC5314 / ATCC MYA-2876</strain>
    </source>
</reference>
<dbReference type="PROSITE" id="PS00062">
    <property type="entry name" value="ALDOKETO_REDUCTASE_2"/>
    <property type="match status" value="1"/>
</dbReference>
<dbReference type="Proteomes" id="UP000000559">
    <property type="component" value="Chromosome 1"/>
</dbReference>
<organism evidence="6 7">
    <name type="scientific">Candida albicans (strain SC5314 / ATCC MYA-2876)</name>
    <name type="common">Yeast</name>
    <dbReference type="NCBI Taxonomy" id="237561"/>
    <lineage>
        <taxon>Eukaryota</taxon>
        <taxon>Fungi</taxon>
        <taxon>Dikarya</taxon>
        <taxon>Ascomycota</taxon>
        <taxon>Saccharomycotina</taxon>
        <taxon>Pichiomycetes</taxon>
        <taxon>Debaryomycetaceae</taxon>
        <taxon>Candida/Lodderomyces clade</taxon>
        <taxon>Candida</taxon>
    </lineage>
</organism>
<dbReference type="SUPFAM" id="SSF51430">
    <property type="entry name" value="NAD(P)-linked oxidoreductase"/>
    <property type="match status" value="1"/>
</dbReference>
<dbReference type="InterPro" id="IPR020471">
    <property type="entry name" value="AKR"/>
</dbReference>
<dbReference type="InterPro" id="IPR023210">
    <property type="entry name" value="NADP_OxRdtase_dom"/>
</dbReference>
<evidence type="ECO:0000313" key="5">
    <source>
        <dbReference type="CGD" id="CAL0000175442"/>
    </source>
</evidence>
<dbReference type="GO" id="GO:0004032">
    <property type="term" value="F:aldose reductase (NADPH) activity"/>
    <property type="evidence" value="ECO:0000318"/>
    <property type="project" value="GO_Central"/>
</dbReference>
<dbReference type="OrthoDB" id="416253at2759"/>
<protein>
    <recommendedName>
        <fullName evidence="4">NADP-dependent oxidoreductase domain-containing protein</fullName>
    </recommendedName>
</protein>
<accession>A0A1D8PFX7</accession>
<dbReference type="Gene3D" id="3.20.20.100">
    <property type="entry name" value="NADP-dependent oxidoreductase domain"/>
    <property type="match status" value="1"/>
</dbReference>
<gene>
    <name evidence="6" type="ordered locus">CAALFM_C114430CA</name>
    <name evidence="5" type="ordered locus">orf19.7260</name>
</gene>
<evidence type="ECO:0000256" key="2">
    <source>
        <dbReference type="ARBA" id="ARBA00022857"/>
    </source>
</evidence>
<comment type="similarity">
    <text evidence="1">Belongs to the aldo/keto reductase family.</text>
</comment>